<keyword evidence="3" id="KW-1185">Reference proteome</keyword>
<comment type="caution">
    <text evidence="2">The sequence shown here is derived from an EMBL/GenBank/DDBJ whole genome shotgun (WGS) entry which is preliminary data.</text>
</comment>
<evidence type="ECO:0000256" key="1">
    <source>
        <dbReference type="SAM" id="SignalP"/>
    </source>
</evidence>
<dbReference type="RefSeq" id="WP_202830740.1">
    <property type="nucleotide sequence ID" value="NZ_JAETWB010000001.1"/>
</dbReference>
<evidence type="ECO:0000313" key="2">
    <source>
        <dbReference type="EMBL" id="MBL6077651.1"/>
    </source>
</evidence>
<protein>
    <submittedName>
        <fullName evidence="2">Uncharacterized protein</fullName>
    </submittedName>
</protein>
<reference evidence="2 3" key="1">
    <citation type="submission" date="2021-01" db="EMBL/GenBank/DDBJ databases">
        <title>Belnapia mucosa sp. nov. and Belnapia arida sp. nov., isolated from the Tabernas Desert (Almeria, Spain).</title>
        <authorList>
            <person name="Molina-Menor E."/>
            <person name="Vidal-Verdu A."/>
            <person name="Calonge A."/>
            <person name="Satari L."/>
            <person name="Pereto J."/>
            <person name="Porcar M."/>
        </authorList>
    </citation>
    <scope>NUCLEOTIDE SEQUENCE [LARGE SCALE GENOMIC DNA]</scope>
    <source>
        <strain evidence="2 3">T18</strain>
    </source>
</reference>
<dbReference type="Proteomes" id="UP000660885">
    <property type="component" value="Unassembled WGS sequence"/>
</dbReference>
<organism evidence="2 3">
    <name type="scientific">Belnapia arida</name>
    <dbReference type="NCBI Taxonomy" id="2804533"/>
    <lineage>
        <taxon>Bacteria</taxon>
        <taxon>Pseudomonadati</taxon>
        <taxon>Pseudomonadota</taxon>
        <taxon>Alphaproteobacteria</taxon>
        <taxon>Acetobacterales</taxon>
        <taxon>Roseomonadaceae</taxon>
        <taxon>Belnapia</taxon>
    </lineage>
</organism>
<dbReference type="EMBL" id="JAETWB010000001">
    <property type="protein sequence ID" value="MBL6077651.1"/>
    <property type="molecule type" value="Genomic_DNA"/>
</dbReference>
<sequence>MRFVVFGIFMAALPLALSLPAVAETAAPQPLPAAVSAEPDIGLPRPPRLDCRQVYAPAPMPIGPASAHPEQATEGLLLLGMACSHAD</sequence>
<evidence type="ECO:0000313" key="3">
    <source>
        <dbReference type="Proteomes" id="UP000660885"/>
    </source>
</evidence>
<feature type="signal peptide" evidence="1">
    <location>
        <begin position="1"/>
        <end position="23"/>
    </location>
</feature>
<proteinExistence type="predicted"/>
<name>A0ABS1U2W5_9PROT</name>
<feature type="chain" id="PRO_5047525733" evidence="1">
    <location>
        <begin position="24"/>
        <end position="87"/>
    </location>
</feature>
<keyword evidence="1" id="KW-0732">Signal</keyword>
<accession>A0ABS1U2W5</accession>
<gene>
    <name evidence="2" type="ORF">JMJ56_06505</name>
</gene>